<dbReference type="Proteomes" id="UP000516437">
    <property type="component" value="Chromosome 2"/>
</dbReference>
<name>A0A6A1WHL7_9ROSI</name>
<gene>
    <name evidence="2" type="ORF">CJ030_MR2G016449</name>
</gene>
<proteinExistence type="predicted"/>
<dbReference type="AlphaFoldDB" id="A0A6A1WHL7"/>
<evidence type="ECO:0000313" key="2">
    <source>
        <dbReference type="EMBL" id="KAB1223148.1"/>
    </source>
</evidence>
<evidence type="ECO:0000256" key="1">
    <source>
        <dbReference type="SAM" id="MobiDB-lite"/>
    </source>
</evidence>
<comment type="caution">
    <text evidence="2">The sequence shown here is derived from an EMBL/GenBank/DDBJ whole genome shotgun (WGS) entry which is preliminary data.</text>
</comment>
<accession>A0A6A1WHL7</accession>
<keyword evidence="3" id="KW-1185">Reference proteome</keyword>
<dbReference type="EMBL" id="RXIC02000020">
    <property type="protein sequence ID" value="KAB1223148.1"/>
    <property type="molecule type" value="Genomic_DNA"/>
</dbReference>
<protein>
    <submittedName>
        <fullName evidence="2">Uncharacterized protein</fullName>
    </submittedName>
</protein>
<feature type="region of interest" description="Disordered" evidence="1">
    <location>
        <begin position="53"/>
        <end position="82"/>
    </location>
</feature>
<reference evidence="2 3" key="1">
    <citation type="journal article" date="2019" name="Plant Biotechnol. J.">
        <title>The red bayberry genome and genetic basis of sex determination.</title>
        <authorList>
            <person name="Jia H.M."/>
            <person name="Jia H.J."/>
            <person name="Cai Q.L."/>
            <person name="Wang Y."/>
            <person name="Zhao H.B."/>
            <person name="Yang W.F."/>
            <person name="Wang G.Y."/>
            <person name="Li Y.H."/>
            <person name="Zhan D.L."/>
            <person name="Shen Y.T."/>
            <person name="Niu Q.F."/>
            <person name="Chang L."/>
            <person name="Qiu J."/>
            <person name="Zhao L."/>
            <person name="Xie H.B."/>
            <person name="Fu W.Y."/>
            <person name="Jin J."/>
            <person name="Li X.W."/>
            <person name="Jiao Y."/>
            <person name="Zhou C.C."/>
            <person name="Tu T."/>
            <person name="Chai C.Y."/>
            <person name="Gao J.L."/>
            <person name="Fan L.J."/>
            <person name="van de Weg E."/>
            <person name="Wang J.Y."/>
            <person name="Gao Z.S."/>
        </authorList>
    </citation>
    <scope>NUCLEOTIDE SEQUENCE [LARGE SCALE GENOMIC DNA]</scope>
    <source>
        <tissue evidence="2">Leaves</tissue>
    </source>
</reference>
<evidence type="ECO:0000313" key="3">
    <source>
        <dbReference type="Proteomes" id="UP000516437"/>
    </source>
</evidence>
<sequence>MQAGSVGVPTLQPPLHKIVMANSPIIKRTQPFPVHVCGRDGAARVTDAVVRARNRQTKTVSENRQKADSACEPGGKSNRQIEKRDFGTEDFRYIYKKAGQRLYRAVVFGFVETETETVVRYTAFLTRVRNWASRFL</sequence>
<organism evidence="2 3">
    <name type="scientific">Morella rubra</name>
    <name type="common">Chinese bayberry</name>
    <dbReference type="NCBI Taxonomy" id="262757"/>
    <lineage>
        <taxon>Eukaryota</taxon>
        <taxon>Viridiplantae</taxon>
        <taxon>Streptophyta</taxon>
        <taxon>Embryophyta</taxon>
        <taxon>Tracheophyta</taxon>
        <taxon>Spermatophyta</taxon>
        <taxon>Magnoliopsida</taxon>
        <taxon>eudicotyledons</taxon>
        <taxon>Gunneridae</taxon>
        <taxon>Pentapetalae</taxon>
        <taxon>rosids</taxon>
        <taxon>fabids</taxon>
        <taxon>Fagales</taxon>
        <taxon>Myricaceae</taxon>
        <taxon>Morella</taxon>
    </lineage>
</organism>